<dbReference type="EMBL" id="SSOP01000047">
    <property type="protein sequence ID" value="KAB5593053.1"/>
    <property type="molecule type" value="Genomic_DNA"/>
</dbReference>
<dbReference type="PANTHER" id="PTHR10509">
    <property type="entry name" value="O-METHYLTRANSFERASE-RELATED"/>
    <property type="match status" value="1"/>
</dbReference>
<dbReference type="PROSITE" id="PS51682">
    <property type="entry name" value="SAM_OMT_I"/>
    <property type="match status" value="1"/>
</dbReference>
<gene>
    <name evidence="5" type="ORF">CTheo_3518</name>
</gene>
<dbReference type="GO" id="GO:0008757">
    <property type="term" value="F:S-adenosylmethionine-dependent methyltransferase activity"/>
    <property type="evidence" value="ECO:0007669"/>
    <property type="project" value="TreeGrafter"/>
</dbReference>
<sequence length="228" mass="24849">MDASDLWIQSDAYHNKHLLKDDSILEQTLHDSTAGGLMPISVSRAQGKYLNLQVRALGVKRILEVGTLGGYSAICMARALPEDGKLITLEINPHNAEVARENIERAGLSDRVEIKIGPAAETLPTLGPDHSFDFAFIDADKMNNHIYFQHAQRLVKAGGIVIVDNVVRNGRVADESIKDEDDPNIKGTRLLLRHVQSDSTVEATTIATVGDKGYDGFMFAMVNIGGSN</sequence>
<organism evidence="5 6">
    <name type="scientific">Ceratobasidium theobromae</name>
    <dbReference type="NCBI Taxonomy" id="1582974"/>
    <lineage>
        <taxon>Eukaryota</taxon>
        <taxon>Fungi</taxon>
        <taxon>Dikarya</taxon>
        <taxon>Basidiomycota</taxon>
        <taxon>Agaricomycotina</taxon>
        <taxon>Agaricomycetes</taxon>
        <taxon>Cantharellales</taxon>
        <taxon>Ceratobasidiaceae</taxon>
        <taxon>Ceratobasidium</taxon>
    </lineage>
</organism>
<protein>
    <submittedName>
        <fullName evidence="5">O-methyltransferase</fullName>
    </submittedName>
</protein>
<comment type="similarity">
    <text evidence="4">Belongs to the class I-like SAM-binding methyltransferase superfamily. Cation-dependent O-methyltransferase family.</text>
</comment>
<dbReference type="InterPro" id="IPR002935">
    <property type="entry name" value="SAM_O-MeTrfase"/>
</dbReference>
<keyword evidence="2 5" id="KW-0808">Transferase</keyword>
<proteinExistence type="inferred from homology"/>
<dbReference type="InterPro" id="IPR029063">
    <property type="entry name" value="SAM-dependent_MTases_sf"/>
</dbReference>
<evidence type="ECO:0000256" key="1">
    <source>
        <dbReference type="ARBA" id="ARBA00022603"/>
    </source>
</evidence>
<dbReference type="InterPro" id="IPR050362">
    <property type="entry name" value="Cation-dep_OMT"/>
</dbReference>
<keyword evidence="1 5" id="KW-0489">Methyltransferase</keyword>
<dbReference type="PANTHER" id="PTHR10509:SF14">
    <property type="entry name" value="CAFFEOYL-COA O-METHYLTRANSFERASE 3-RELATED"/>
    <property type="match status" value="1"/>
</dbReference>
<evidence type="ECO:0000313" key="5">
    <source>
        <dbReference type="EMBL" id="KAB5593053.1"/>
    </source>
</evidence>
<dbReference type="SUPFAM" id="SSF53335">
    <property type="entry name" value="S-adenosyl-L-methionine-dependent methyltransferases"/>
    <property type="match status" value="1"/>
</dbReference>
<keyword evidence="3" id="KW-0949">S-adenosyl-L-methionine</keyword>
<evidence type="ECO:0000256" key="3">
    <source>
        <dbReference type="ARBA" id="ARBA00022691"/>
    </source>
</evidence>
<dbReference type="Pfam" id="PF01596">
    <property type="entry name" value="Methyltransf_3"/>
    <property type="match status" value="1"/>
</dbReference>
<evidence type="ECO:0000256" key="4">
    <source>
        <dbReference type="ARBA" id="ARBA00023453"/>
    </source>
</evidence>
<comment type="caution">
    <text evidence="5">The sequence shown here is derived from an EMBL/GenBank/DDBJ whole genome shotgun (WGS) entry which is preliminary data.</text>
</comment>
<dbReference type="AlphaFoldDB" id="A0A5N5QNA9"/>
<evidence type="ECO:0000313" key="6">
    <source>
        <dbReference type="Proteomes" id="UP000383932"/>
    </source>
</evidence>
<dbReference type="Proteomes" id="UP000383932">
    <property type="component" value="Unassembled WGS sequence"/>
</dbReference>
<dbReference type="OrthoDB" id="10251242at2759"/>
<reference evidence="5 6" key="1">
    <citation type="journal article" date="2019" name="Fungal Biol. Biotechnol.">
        <title>Draft genome sequence of fastidious pathogen Ceratobasidium theobromae, which causes vascular-streak dieback in Theobroma cacao.</title>
        <authorList>
            <person name="Ali S.S."/>
            <person name="Asman A."/>
            <person name="Shao J."/>
            <person name="Firmansyah A.P."/>
            <person name="Susilo A.W."/>
            <person name="Rosmana A."/>
            <person name="McMahon P."/>
            <person name="Junaid M."/>
            <person name="Guest D."/>
            <person name="Kheng T.Y."/>
            <person name="Meinhardt L.W."/>
            <person name="Bailey B.A."/>
        </authorList>
    </citation>
    <scope>NUCLEOTIDE SEQUENCE [LARGE SCALE GENOMIC DNA]</scope>
    <source>
        <strain evidence="5 6">CT2</strain>
    </source>
</reference>
<accession>A0A5N5QNA9</accession>
<dbReference type="GO" id="GO:0008171">
    <property type="term" value="F:O-methyltransferase activity"/>
    <property type="evidence" value="ECO:0007669"/>
    <property type="project" value="InterPro"/>
</dbReference>
<name>A0A5N5QNA9_9AGAM</name>
<keyword evidence="6" id="KW-1185">Reference proteome</keyword>
<dbReference type="GO" id="GO:0032259">
    <property type="term" value="P:methylation"/>
    <property type="evidence" value="ECO:0007669"/>
    <property type="project" value="UniProtKB-KW"/>
</dbReference>
<dbReference type="Gene3D" id="3.40.50.150">
    <property type="entry name" value="Vaccinia Virus protein VP39"/>
    <property type="match status" value="1"/>
</dbReference>
<evidence type="ECO:0000256" key="2">
    <source>
        <dbReference type="ARBA" id="ARBA00022679"/>
    </source>
</evidence>